<gene>
    <name evidence="2" type="ORF">JMJ56_27830</name>
</gene>
<dbReference type="InterPro" id="IPR018004">
    <property type="entry name" value="KilA/APSES_HTH"/>
</dbReference>
<accession>A0ABS1UAT9</accession>
<evidence type="ECO:0000313" key="3">
    <source>
        <dbReference type="Proteomes" id="UP000660885"/>
    </source>
</evidence>
<proteinExistence type="predicted"/>
<evidence type="ECO:0000313" key="2">
    <source>
        <dbReference type="EMBL" id="MBL6081798.1"/>
    </source>
</evidence>
<keyword evidence="3" id="KW-1185">Reference proteome</keyword>
<dbReference type="Proteomes" id="UP000660885">
    <property type="component" value="Unassembled WGS sequence"/>
</dbReference>
<name>A0ABS1UAT9_9PROT</name>
<feature type="domain" description="KilA-N" evidence="1">
    <location>
        <begin position="1"/>
        <end position="122"/>
    </location>
</feature>
<evidence type="ECO:0000259" key="1">
    <source>
        <dbReference type="PROSITE" id="PS51301"/>
    </source>
</evidence>
<dbReference type="InterPro" id="IPR017880">
    <property type="entry name" value="KilA_N"/>
</dbReference>
<dbReference type="EMBL" id="JAETWB010000037">
    <property type="protein sequence ID" value="MBL6081798.1"/>
    <property type="molecule type" value="Genomic_DNA"/>
</dbReference>
<protein>
    <submittedName>
        <fullName evidence="2">KilA-N domain-containing protein</fullName>
    </submittedName>
</protein>
<comment type="caution">
    <text evidence="2">The sequence shown here is derived from an EMBL/GenBank/DDBJ whole genome shotgun (WGS) entry which is preliminary data.</text>
</comment>
<sequence>MTPISILSYQGRPIRLRGTMLNLTDMWRAAGSPEYRRPIHWLALEETTRFRTHAQTHWTDPDGPVSQNIIQDDIIRLDPDGFVATTRGRLGGTWAHWQLALAYARYLSPEFHLWCNTVVRAALTWHDGRPAADHDPLRQHLSRQFRALHDRLDTLERHAADLMFLQLSAQELLLGNRLEFTGLGRSVITKVVAAEPFGGQCPCCMRERVLTEAGRVVPGAEFDHFFHRSLNKPEHGWLICGPCHDELTHGGYLVRFMRVPEFRAFQGAVFEHRRRERTAAGDHVT</sequence>
<dbReference type="Pfam" id="PF04383">
    <property type="entry name" value="KilA-N"/>
    <property type="match status" value="1"/>
</dbReference>
<organism evidence="2 3">
    <name type="scientific">Belnapia arida</name>
    <dbReference type="NCBI Taxonomy" id="2804533"/>
    <lineage>
        <taxon>Bacteria</taxon>
        <taxon>Pseudomonadati</taxon>
        <taxon>Pseudomonadota</taxon>
        <taxon>Alphaproteobacteria</taxon>
        <taxon>Acetobacterales</taxon>
        <taxon>Roseomonadaceae</taxon>
        <taxon>Belnapia</taxon>
    </lineage>
</organism>
<dbReference type="SMART" id="SM01252">
    <property type="entry name" value="KilA-N"/>
    <property type="match status" value="1"/>
</dbReference>
<dbReference type="RefSeq" id="WP_202835013.1">
    <property type="nucleotide sequence ID" value="NZ_JAETWB010000037.1"/>
</dbReference>
<dbReference type="PROSITE" id="PS51301">
    <property type="entry name" value="KILA_N"/>
    <property type="match status" value="1"/>
</dbReference>
<dbReference type="InterPro" id="IPR036887">
    <property type="entry name" value="HTH_APSES_sf"/>
</dbReference>
<reference evidence="2 3" key="1">
    <citation type="submission" date="2021-01" db="EMBL/GenBank/DDBJ databases">
        <title>Belnapia mucosa sp. nov. and Belnapia arida sp. nov., isolated from the Tabernas Desert (Almeria, Spain).</title>
        <authorList>
            <person name="Molina-Menor E."/>
            <person name="Vidal-Verdu A."/>
            <person name="Calonge A."/>
            <person name="Satari L."/>
            <person name="Pereto J."/>
            <person name="Porcar M."/>
        </authorList>
    </citation>
    <scope>NUCLEOTIDE SEQUENCE [LARGE SCALE GENOMIC DNA]</scope>
    <source>
        <strain evidence="2 3">T18</strain>
    </source>
</reference>
<dbReference type="SUPFAM" id="SSF54616">
    <property type="entry name" value="DNA-binding domain of Mlu1-box binding protein MBP1"/>
    <property type="match status" value="1"/>
</dbReference>